<evidence type="ECO:0000313" key="2">
    <source>
        <dbReference type="Proteomes" id="UP000739411"/>
    </source>
</evidence>
<reference evidence="1 2" key="1">
    <citation type="submission" date="2020-10" db="EMBL/GenBank/DDBJ databases">
        <title>Connecting structure to function with the recovery of over 1000 high-quality activated sludge metagenome-assembled genomes encoding full-length rRNA genes using long-read sequencing.</title>
        <authorList>
            <person name="Singleton C.M."/>
            <person name="Petriglieri F."/>
            <person name="Kristensen J.M."/>
            <person name="Kirkegaard R.H."/>
            <person name="Michaelsen T.Y."/>
            <person name="Andersen M.H."/>
            <person name="Karst S.M."/>
            <person name="Dueholm M.S."/>
            <person name="Nielsen P.H."/>
            <person name="Albertsen M."/>
        </authorList>
    </citation>
    <scope>NUCLEOTIDE SEQUENCE [LARGE SCALE GENOMIC DNA]</scope>
    <source>
        <strain evidence="1">EsbW_18-Q3-R4-48_BATAC.463</strain>
    </source>
</reference>
<dbReference type="Proteomes" id="UP000739411">
    <property type="component" value="Unassembled WGS sequence"/>
</dbReference>
<protein>
    <submittedName>
        <fullName evidence="1">Uncharacterized protein</fullName>
    </submittedName>
</protein>
<sequence length="59" mass="6605">MADALELLMRLNNDLAAALLADETIAPILYPLDESCETYDYEAWADTYIFGAGLGEDWF</sequence>
<gene>
    <name evidence="1" type="ORF">IPJ38_22995</name>
</gene>
<comment type="caution">
    <text evidence="1">The sequence shown here is derived from an EMBL/GenBank/DDBJ whole genome shotgun (WGS) entry which is preliminary data.</text>
</comment>
<accession>A0A935K1Q6</accession>
<dbReference type="SUPFAM" id="SSF101327">
    <property type="entry name" value="YgfB-like"/>
    <property type="match status" value="1"/>
</dbReference>
<dbReference type="AlphaFoldDB" id="A0A935K1Q6"/>
<dbReference type="EMBL" id="JADJMS010000052">
    <property type="protein sequence ID" value="MBK7417520.1"/>
    <property type="molecule type" value="Genomic_DNA"/>
</dbReference>
<organism evidence="1 2">
    <name type="scientific">Candidatus Dechloromonas phosphorivorans</name>
    <dbReference type="NCBI Taxonomy" id="2899244"/>
    <lineage>
        <taxon>Bacteria</taxon>
        <taxon>Pseudomonadati</taxon>
        <taxon>Pseudomonadota</taxon>
        <taxon>Betaproteobacteria</taxon>
        <taxon>Rhodocyclales</taxon>
        <taxon>Azonexaceae</taxon>
        <taxon>Dechloromonas</taxon>
    </lineage>
</organism>
<proteinExistence type="predicted"/>
<dbReference type="InterPro" id="IPR036255">
    <property type="entry name" value="YgfB-like_sf"/>
</dbReference>
<name>A0A935K1Q6_9RHOO</name>
<evidence type="ECO:0000313" key="1">
    <source>
        <dbReference type="EMBL" id="MBK7417520.1"/>
    </source>
</evidence>